<proteinExistence type="predicted"/>
<dbReference type="PRINTS" id="PR00037">
    <property type="entry name" value="HTHLACR"/>
</dbReference>
<gene>
    <name evidence="5" type="ORF">ACFQ03_03435</name>
</gene>
<dbReference type="PROSITE" id="PS51000">
    <property type="entry name" value="HTH_DEOR_2"/>
    <property type="match status" value="1"/>
</dbReference>
<dbReference type="InterPro" id="IPR050313">
    <property type="entry name" value="Carb_Metab_HTH_regulators"/>
</dbReference>
<feature type="domain" description="HTH deoR-type" evidence="4">
    <location>
        <begin position="5"/>
        <end position="60"/>
    </location>
</feature>
<dbReference type="SMART" id="SM01134">
    <property type="entry name" value="DeoRC"/>
    <property type="match status" value="1"/>
</dbReference>
<dbReference type="InterPro" id="IPR036390">
    <property type="entry name" value="WH_DNA-bd_sf"/>
</dbReference>
<dbReference type="InterPro" id="IPR036388">
    <property type="entry name" value="WH-like_DNA-bd_sf"/>
</dbReference>
<dbReference type="Pfam" id="PF08220">
    <property type="entry name" value="HTH_DeoR"/>
    <property type="match status" value="1"/>
</dbReference>
<evidence type="ECO:0000256" key="3">
    <source>
        <dbReference type="ARBA" id="ARBA00023163"/>
    </source>
</evidence>
<dbReference type="SUPFAM" id="SSF100950">
    <property type="entry name" value="NagB/RpiA/CoA transferase-like"/>
    <property type="match status" value="1"/>
</dbReference>
<dbReference type="InterPro" id="IPR018356">
    <property type="entry name" value="Tscrpt_reg_HTH_DeoR_CS"/>
</dbReference>
<evidence type="ECO:0000313" key="6">
    <source>
        <dbReference type="Proteomes" id="UP001597120"/>
    </source>
</evidence>
<dbReference type="InterPro" id="IPR037171">
    <property type="entry name" value="NagB/RpiA_transferase-like"/>
</dbReference>
<dbReference type="Gene3D" id="1.10.10.10">
    <property type="entry name" value="Winged helix-like DNA-binding domain superfamily/Winged helix DNA-binding domain"/>
    <property type="match status" value="1"/>
</dbReference>
<dbReference type="EMBL" id="JBHTIU010000010">
    <property type="protein sequence ID" value="MFD0868188.1"/>
    <property type="molecule type" value="Genomic_DNA"/>
</dbReference>
<evidence type="ECO:0000256" key="1">
    <source>
        <dbReference type="ARBA" id="ARBA00023015"/>
    </source>
</evidence>
<dbReference type="InterPro" id="IPR014036">
    <property type="entry name" value="DeoR-like_C"/>
</dbReference>
<evidence type="ECO:0000256" key="2">
    <source>
        <dbReference type="ARBA" id="ARBA00023125"/>
    </source>
</evidence>
<keyword evidence="2 5" id="KW-0238">DNA-binding</keyword>
<reference evidence="6" key="1">
    <citation type="journal article" date="2019" name="Int. J. Syst. Evol. Microbiol.">
        <title>The Global Catalogue of Microorganisms (GCM) 10K type strain sequencing project: providing services to taxonomists for standard genome sequencing and annotation.</title>
        <authorList>
            <consortium name="The Broad Institute Genomics Platform"/>
            <consortium name="The Broad Institute Genome Sequencing Center for Infectious Disease"/>
            <person name="Wu L."/>
            <person name="Ma J."/>
        </authorList>
    </citation>
    <scope>NUCLEOTIDE SEQUENCE [LARGE SCALE GENOMIC DNA]</scope>
    <source>
        <strain evidence="6">CCUG 57263</strain>
    </source>
</reference>
<dbReference type="Pfam" id="PF00455">
    <property type="entry name" value="DeoRC"/>
    <property type="match status" value="1"/>
</dbReference>
<dbReference type="Proteomes" id="UP001597120">
    <property type="component" value="Unassembled WGS sequence"/>
</dbReference>
<dbReference type="RefSeq" id="WP_379286073.1">
    <property type="nucleotide sequence ID" value="NZ_JBHTIU010000010.1"/>
</dbReference>
<organism evidence="5 6">
    <name type="scientific">Paenibacillus residui</name>
    <dbReference type="NCBI Taxonomy" id="629724"/>
    <lineage>
        <taxon>Bacteria</taxon>
        <taxon>Bacillati</taxon>
        <taxon>Bacillota</taxon>
        <taxon>Bacilli</taxon>
        <taxon>Bacillales</taxon>
        <taxon>Paenibacillaceae</taxon>
        <taxon>Paenibacillus</taxon>
    </lineage>
</organism>
<sequence length="270" mass="29448">MSLQGEERKAKILQLLESKGKVETGYLAKTLKVSTETIRRDLDELEGSGKLKKVYGGAVKIAQKGEEAPHLIREAVNVEAKKRIGQKAAAMVDPADAIFLDEGTTTLKMIPYLQHIRGLTVFTNSFPAAVKLMEYMNKQLFHGKIIFIGGEVNSGHARTAGSLTEHMLEPFYFTKAFISIDGMDPEAGFTGYDSSKSLLAAKVIRRTKEAVVVADFSKVGTRASYRIAGLPEVHTMICDSPPPSEWEKAITGAGLRWLDASDLKSGNTGD</sequence>
<keyword evidence="1" id="KW-0805">Transcription regulation</keyword>
<dbReference type="GO" id="GO:0003677">
    <property type="term" value="F:DNA binding"/>
    <property type="evidence" value="ECO:0007669"/>
    <property type="project" value="UniProtKB-KW"/>
</dbReference>
<evidence type="ECO:0000259" key="4">
    <source>
        <dbReference type="PROSITE" id="PS51000"/>
    </source>
</evidence>
<keyword evidence="6" id="KW-1185">Reference proteome</keyword>
<name>A0ABW3D799_9BACL</name>
<dbReference type="PANTHER" id="PTHR30363:SF44">
    <property type="entry name" value="AGA OPERON TRANSCRIPTIONAL REPRESSOR-RELATED"/>
    <property type="match status" value="1"/>
</dbReference>
<dbReference type="PROSITE" id="PS00894">
    <property type="entry name" value="HTH_DEOR_1"/>
    <property type="match status" value="1"/>
</dbReference>
<protein>
    <submittedName>
        <fullName evidence="5">DeoR/GlpR family DNA-binding transcription regulator</fullName>
    </submittedName>
</protein>
<comment type="caution">
    <text evidence="5">The sequence shown here is derived from an EMBL/GenBank/DDBJ whole genome shotgun (WGS) entry which is preliminary data.</text>
</comment>
<dbReference type="InterPro" id="IPR001034">
    <property type="entry name" value="DeoR_HTH"/>
</dbReference>
<dbReference type="PANTHER" id="PTHR30363">
    <property type="entry name" value="HTH-TYPE TRANSCRIPTIONAL REGULATOR SRLR-RELATED"/>
    <property type="match status" value="1"/>
</dbReference>
<dbReference type="SMART" id="SM00420">
    <property type="entry name" value="HTH_DEOR"/>
    <property type="match status" value="1"/>
</dbReference>
<evidence type="ECO:0000313" key="5">
    <source>
        <dbReference type="EMBL" id="MFD0868188.1"/>
    </source>
</evidence>
<keyword evidence="3" id="KW-0804">Transcription</keyword>
<dbReference type="Gene3D" id="3.40.50.1360">
    <property type="match status" value="1"/>
</dbReference>
<dbReference type="SUPFAM" id="SSF46785">
    <property type="entry name" value="Winged helix' DNA-binding domain"/>
    <property type="match status" value="1"/>
</dbReference>
<accession>A0ABW3D799</accession>